<evidence type="ECO:0000313" key="2">
    <source>
        <dbReference type="EMBL" id="ODH44788.1"/>
    </source>
</evidence>
<accession>A0A1D2JNJ4</accession>
<dbReference type="AlphaFoldDB" id="A0A1D2JNJ4"/>
<evidence type="ECO:0000313" key="3">
    <source>
        <dbReference type="Proteomes" id="UP000242814"/>
    </source>
</evidence>
<gene>
    <name evidence="2" type="ORF">ACO22_00689</name>
</gene>
<comment type="caution">
    <text evidence="2">The sequence shown here is derived from an EMBL/GenBank/DDBJ whole genome shotgun (WGS) entry which is preliminary data.</text>
</comment>
<name>A0A1D2JNJ4_PARBR</name>
<sequence>MMAIDSPEEKFPSGQGIVLPNSPFSHSVDVDENYDSDVDSAFSDNDGQSTSTSLESNVMRYRYENGR</sequence>
<dbReference type="EMBL" id="LZYO01000015">
    <property type="protein sequence ID" value="ODH44788.1"/>
    <property type="molecule type" value="Genomic_DNA"/>
</dbReference>
<dbReference type="Proteomes" id="UP000242814">
    <property type="component" value="Unassembled WGS sequence"/>
</dbReference>
<reference evidence="2 3" key="1">
    <citation type="submission" date="2016-06" db="EMBL/GenBank/DDBJ databases">
        <authorList>
            <person name="Kjaerup R.B."/>
            <person name="Dalgaard T.S."/>
            <person name="Juul-Madsen H.R."/>
        </authorList>
    </citation>
    <scope>NUCLEOTIDE SEQUENCE [LARGE SCALE GENOMIC DNA]</scope>
    <source>
        <strain evidence="2 3">Pb300</strain>
    </source>
</reference>
<proteinExistence type="predicted"/>
<dbReference type="VEuPathDB" id="FungiDB:PABG_04761"/>
<protein>
    <submittedName>
        <fullName evidence="2">Uncharacterized protein</fullName>
    </submittedName>
</protein>
<feature type="compositionally biased region" description="Polar residues" evidence="1">
    <location>
        <begin position="42"/>
        <end position="56"/>
    </location>
</feature>
<feature type="region of interest" description="Disordered" evidence="1">
    <location>
        <begin position="1"/>
        <end position="67"/>
    </location>
</feature>
<organism evidence="2 3">
    <name type="scientific">Paracoccidioides brasiliensis</name>
    <dbReference type="NCBI Taxonomy" id="121759"/>
    <lineage>
        <taxon>Eukaryota</taxon>
        <taxon>Fungi</taxon>
        <taxon>Dikarya</taxon>
        <taxon>Ascomycota</taxon>
        <taxon>Pezizomycotina</taxon>
        <taxon>Eurotiomycetes</taxon>
        <taxon>Eurotiomycetidae</taxon>
        <taxon>Onygenales</taxon>
        <taxon>Ajellomycetaceae</taxon>
        <taxon>Paracoccidioides</taxon>
    </lineage>
</organism>
<evidence type="ECO:0000256" key="1">
    <source>
        <dbReference type="SAM" id="MobiDB-lite"/>
    </source>
</evidence>